<protein>
    <submittedName>
        <fullName evidence="7">Uncharacterized protein</fullName>
    </submittedName>
</protein>
<sequence length="241" mass="25505">MSCTVVGGTLFGQALAMPLTRFLTRWVPLKWQLVTACVIFTSFIGGMAEVTVNHKGRAIAFSIISSSMIGVMEVITMAGAPLQIDSKDMGLATGVVSTMRGVLATISTSVYSAILSTKVKHYLTTEVAPAAIQAGVPVKVVPTLLEGLANHAPVSSLLKIPGITPNILEVVESVMVSSFAKTFRLIYLVSLAFGGLAIIFAFSLDGEAFDSKLTDAIARKLQHGSVLHGVVDERHDTEKVS</sequence>
<organism evidence="7 8">
    <name type="scientific">Knufia peltigerae</name>
    <dbReference type="NCBI Taxonomy" id="1002370"/>
    <lineage>
        <taxon>Eukaryota</taxon>
        <taxon>Fungi</taxon>
        <taxon>Dikarya</taxon>
        <taxon>Ascomycota</taxon>
        <taxon>Pezizomycotina</taxon>
        <taxon>Eurotiomycetes</taxon>
        <taxon>Chaetothyriomycetidae</taxon>
        <taxon>Chaetothyriales</taxon>
        <taxon>Trichomeriaceae</taxon>
        <taxon>Knufia</taxon>
    </lineage>
</organism>
<comment type="subcellular location">
    <subcellularLocation>
        <location evidence="1">Membrane</location>
        <topology evidence="1">Multi-pass membrane protein</topology>
    </subcellularLocation>
</comment>
<evidence type="ECO:0000256" key="6">
    <source>
        <dbReference type="SAM" id="Phobius"/>
    </source>
</evidence>
<evidence type="ECO:0000256" key="2">
    <source>
        <dbReference type="ARBA" id="ARBA00022448"/>
    </source>
</evidence>
<keyword evidence="3 6" id="KW-0812">Transmembrane</keyword>
<evidence type="ECO:0000256" key="1">
    <source>
        <dbReference type="ARBA" id="ARBA00004141"/>
    </source>
</evidence>
<keyword evidence="8" id="KW-1185">Reference proteome</keyword>
<dbReference type="SUPFAM" id="SSF103473">
    <property type="entry name" value="MFS general substrate transporter"/>
    <property type="match status" value="1"/>
</dbReference>
<feature type="transmembrane region" description="Helical" evidence="6">
    <location>
        <begin position="32"/>
        <end position="52"/>
    </location>
</feature>
<feature type="transmembrane region" description="Helical" evidence="6">
    <location>
        <begin position="59"/>
        <end position="79"/>
    </location>
</feature>
<dbReference type="EMBL" id="JAPDRN010000024">
    <property type="protein sequence ID" value="KAJ9637547.1"/>
    <property type="molecule type" value="Genomic_DNA"/>
</dbReference>
<dbReference type="GO" id="GO:0005886">
    <property type="term" value="C:plasma membrane"/>
    <property type="evidence" value="ECO:0007669"/>
    <property type="project" value="TreeGrafter"/>
</dbReference>
<dbReference type="PANTHER" id="PTHR23501:SF109">
    <property type="entry name" value="MAJOR FACILITATOR SUPERFAMILY (MFS) PROFILE DOMAIN-CONTAINING PROTEIN-RELATED"/>
    <property type="match status" value="1"/>
</dbReference>
<dbReference type="Proteomes" id="UP001172681">
    <property type="component" value="Unassembled WGS sequence"/>
</dbReference>
<keyword evidence="4 6" id="KW-1133">Transmembrane helix</keyword>
<dbReference type="InterPro" id="IPR036259">
    <property type="entry name" value="MFS_trans_sf"/>
</dbReference>
<proteinExistence type="predicted"/>
<accession>A0AA39D0M8</accession>
<evidence type="ECO:0000256" key="5">
    <source>
        <dbReference type="ARBA" id="ARBA00023136"/>
    </source>
</evidence>
<keyword evidence="5 6" id="KW-0472">Membrane</keyword>
<dbReference type="Pfam" id="PF06609">
    <property type="entry name" value="TRI12"/>
    <property type="match status" value="1"/>
</dbReference>
<gene>
    <name evidence="7" type="ORF">H2204_004696</name>
</gene>
<dbReference type="GO" id="GO:0022857">
    <property type="term" value="F:transmembrane transporter activity"/>
    <property type="evidence" value="ECO:0007669"/>
    <property type="project" value="InterPro"/>
</dbReference>
<evidence type="ECO:0000313" key="7">
    <source>
        <dbReference type="EMBL" id="KAJ9637547.1"/>
    </source>
</evidence>
<comment type="caution">
    <text evidence="7">The sequence shown here is derived from an EMBL/GenBank/DDBJ whole genome shotgun (WGS) entry which is preliminary data.</text>
</comment>
<dbReference type="InterPro" id="IPR010573">
    <property type="entry name" value="MFS_Str1/Tri12-like"/>
</dbReference>
<evidence type="ECO:0000256" key="4">
    <source>
        <dbReference type="ARBA" id="ARBA00022989"/>
    </source>
</evidence>
<evidence type="ECO:0000313" key="8">
    <source>
        <dbReference type="Proteomes" id="UP001172681"/>
    </source>
</evidence>
<name>A0AA39D0M8_9EURO</name>
<feature type="transmembrane region" description="Helical" evidence="6">
    <location>
        <begin position="91"/>
        <end position="114"/>
    </location>
</feature>
<evidence type="ECO:0000256" key="3">
    <source>
        <dbReference type="ARBA" id="ARBA00022692"/>
    </source>
</evidence>
<feature type="transmembrane region" description="Helical" evidence="6">
    <location>
        <begin position="185"/>
        <end position="204"/>
    </location>
</feature>
<keyword evidence="2" id="KW-0813">Transport</keyword>
<dbReference type="AlphaFoldDB" id="A0AA39D0M8"/>
<dbReference type="PANTHER" id="PTHR23501">
    <property type="entry name" value="MAJOR FACILITATOR SUPERFAMILY"/>
    <property type="match status" value="1"/>
</dbReference>
<reference evidence="7" key="1">
    <citation type="submission" date="2022-10" db="EMBL/GenBank/DDBJ databases">
        <title>Culturing micro-colonial fungi from biological soil crusts in the Mojave desert and describing Neophaeococcomyces mojavensis, and introducing the new genera and species Taxawa tesnikishii.</title>
        <authorList>
            <person name="Kurbessoian T."/>
            <person name="Stajich J.E."/>
        </authorList>
    </citation>
    <scope>NUCLEOTIDE SEQUENCE</scope>
    <source>
        <strain evidence="7">TK_35</strain>
    </source>
</reference>